<dbReference type="OrthoDB" id="5835829at2759"/>
<dbReference type="SUPFAM" id="SSF53756">
    <property type="entry name" value="UDP-Glycosyltransferase/glycogen phosphorylase"/>
    <property type="match status" value="1"/>
</dbReference>
<dbReference type="InParanoid" id="B0X3W5"/>
<evidence type="ECO:0000256" key="3">
    <source>
        <dbReference type="ARBA" id="ARBA00022679"/>
    </source>
</evidence>
<evidence type="ECO:0000256" key="4">
    <source>
        <dbReference type="RuleBase" id="RU003718"/>
    </source>
</evidence>
<dbReference type="PROSITE" id="PS00375">
    <property type="entry name" value="UDPGT"/>
    <property type="match status" value="1"/>
</dbReference>
<evidence type="ECO:0000313" key="7">
    <source>
        <dbReference type="EnsemblMetazoa" id="CPIJ013923-PA"/>
    </source>
</evidence>
<dbReference type="OMA" id="AKFWVEY"/>
<dbReference type="EMBL" id="DS232324">
    <property type="protein sequence ID" value="EDS40042.1"/>
    <property type="molecule type" value="Genomic_DNA"/>
</dbReference>
<dbReference type="VEuPathDB" id="VectorBase:CPIJ013923"/>
<reference evidence="7" key="2">
    <citation type="submission" date="2020-05" db="UniProtKB">
        <authorList>
            <consortium name="EnsemblMetazoa"/>
        </authorList>
    </citation>
    <scope>IDENTIFICATION</scope>
    <source>
        <strain evidence="7">JHB</strain>
    </source>
</reference>
<feature type="transmembrane region" description="Helical" evidence="5">
    <location>
        <begin position="518"/>
        <end position="537"/>
    </location>
</feature>
<dbReference type="Gene3D" id="3.40.50.2000">
    <property type="entry name" value="Glycogen Phosphorylase B"/>
    <property type="match status" value="1"/>
</dbReference>
<dbReference type="InterPro" id="IPR050271">
    <property type="entry name" value="UDP-glycosyltransferase"/>
</dbReference>
<dbReference type="Pfam" id="PF00201">
    <property type="entry name" value="UDPGT"/>
    <property type="match status" value="1"/>
</dbReference>
<dbReference type="EnsemblMetazoa" id="CPIJ013923-RA">
    <property type="protein sequence ID" value="CPIJ013923-PA"/>
    <property type="gene ID" value="CPIJ013923"/>
</dbReference>
<dbReference type="KEGG" id="cqu:CpipJ_CPIJ013923"/>
<keyword evidence="5" id="KW-0472">Membrane</keyword>
<proteinExistence type="inferred from homology"/>
<dbReference type="HOGENOM" id="CLU_012949_0_2_1"/>
<evidence type="ECO:0000256" key="2">
    <source>
        <dbReference type="ARBA" id="ARBA00022676"/>
    </source>
</evidence>
<evidence type="ECO:0000256" key="5">
    <source>
        <dbReference type="SAM" id="Phobius"/>
    </source>
</evidence>
<comment type="similarity">
    <text evidence="1 4">Belongs to the UDP-glycosyltransferase family.</text>
</comment>
<name>B0X3W5_CULQU</name>
<dbReference type="FunFam" id="3.40.50.2000:FF:000050">
    <property type="entry name" value="UDP-glucuronosyltransferase"/>
    <property type="match status" value="1"/>
</dbReference>
<organism>
    <name type="scientific">Culex quinquefasciatus</name>
    <name type="common">Southern house mosquito</name>
    <name type="synonym">Culex pungens</name>
    <dbReference type="NCBI Taxonomy" id="7176"/>
    <lineage>
        <taxon>Eukaryota</taxon>
        <taxon>Metazoa</taxon>
        <taxon>Ecdysozoa</taxon>
        <taxon>Arthropoda</taxon>
        <taxon>Hexapoda</taxon>
        <taxon>Insecta</taxon>
        <taxon>Pterygota</taxon>
        <taxon>Neoptera</taxon>
        <taxon>Endopterygota</taxon>
        <taxon>Diptera</taxon>
        <taxon>Nematocera</taxon>
        <taxon>Culicoidea</taxon>
        <taxon>Culicidae</taxon>
        <taxon>Culicinae</taxon>
        <taxon>Culicini</taxon>
        <taxon>Culex</taxon>
        <taxon>Culex</taxon>
    </lineage>
</organism>
<accession>B0X3W5</accession>
<sequence length="562" mass="64059">MFDLVASLKCRDKVQFVTIHYLPFTKRIDSRREKITSCVGPSRDLNLDLPLTKRKRYHWATWLGLLLKLNFNVEIKLKCLQLLVCTPDLEYIMDEPQSMRMKIIPRDDHASPFMTSQTTLLNDLAFSATKNCLAKMITLYTEVNYFSNSTLSSPNVQKLLHSGEKFDLLILEIFLDHALLGIADHFGCPVIGMTTHGVLDWINVLVGTPQPLSYVPHVHLGLTDRMNFWQRFGNVMFDVLDKALLAYYFHPVQEKLYREAFPNAGRSLDEMMKHSVSAVLVNSHFSISFPRPYVPNMIEIGGFHVNRKVYPLPENIRTFIEKSPNGVIYFSMGSNLKPSAMEARKRDALLNAFAKVNQSVIWKWNDDSLKLDPSKFLISDWLPQDDILAHPNVKLFVTHGGLLSCTESIHHGKPIVGIPIFGDQQLNMARVEQSGWGLRVNYVDLDEETFSNALTEVLGNAKYSQNVEAASRRLRDQPLPPMDMAKYWVNYVLRHDGAEHLRSPAQHLNFVQYNNLDVYGLVALVCALLIFAVKRLVQKLCSCLRSAPQTSQRVGKGKKKKN</sequence>
<keyword evidence="8" id="KW-1185">Reference proteome</keyword>
<evidence type="ECO:0000313" key="8">
    <source>
        <dbReference type="Proteomes" id="UP000002320"/>
    </source>
</evidence>
<dbReference type="eggNOG" id="KOG1192">
    <property type="taxonomic scope" value="Eukaryota"/>
</dbReference>
<keyword evidence="2 4" id="KW-0328">Glycosyltransferase</keyword>
<dbReference type="PANTHER" id="PTHR48043:SF159">
    <property type="entry name" value="EG:EG0003.4 PROTEIN-RELATED"/>
    <property type="match status" value="1"/>
</dbReference>
<gene>
    <name evidence="7" type="primary">6047255</name>
    <name evidence="6" type="ORF">CpipJ_CPIJ013923</name>
</gene>
<dbReference type="AlphaFoldDB" id="B0X3W5"/>
<keyword evidence="3 4" id="KW-0808">Transferase</keyword>
<dbReference type="InterPro" id="IPR002213">
    <property type="entry name" value="UDP_glucos_trans"/>
</dbReference>
<protein>
    <submittedName>
        <fullName evidence="6">Glucosyl/glucuronosyl transferase</fullName>
    </submittedName>
</protein>
<dbReference type="Proteomes" id="UP000002320">
    <property type="component" value="Unassembled WGS sequence"/>
</dbReference>
<evidence type="ECO:0000256" key="1">
    <source>
        <dbReference type="ARBA" id="ARBA00009995"/>
    </source>
</evidence>
<keyword evidence="5" id="KW-1133">Transmembrane helix</keyword>
<reference evidence="6" key="1">
    <citation type="submission" date="2007-03" db="EMBL/GenBank/DDBJ databases">
        <title>Annotation of Culex pipiens quinquefasciatus.</title>
        <authorList>
            <consortium name="The Broad Institute Genome Sequencing Platform"/>
            <person name="Atkinson P.W."/>
            <person name="Hemingway J."/>
            <person name="Christensen B.M."/>
            <person name="Higgs S."/>
            <person name="Kodira C."/>
            <person name="Hannick L."/>
            <person name="Megy K."/>
            <person name="O'Leary S."/>
            <person name="Pearson M."/>
            <person name="Haas B.J."/>
            <person name="Mauceli E."/>
            <person name="Wortman J.R."/>
            <person name="Lee N.H."/>
            <person name="Guigo R."/>
            <person name="Stanke M."/>
            <person name="Alvarado L."/>
            <person name="Amedeo P."/>
            <person name="Antoine C.H."/>
            <person name="Arensburger P."/>
            <person name="Bidwell S.L."/>
            <person name="Crawford M."/>
            <person name="Camaro F."/>
            <person name="Devon K."/>
            <person name="Engels R."/>
            <person name="Hammond M."/>
            <person name="Howarth C."/>
            <person name="Koehrsen M."/>
            <person name="Lawson D."/>
            <person name="Montgomery P."/>
            <person name="Nene V."/>
            <person name="Nusbaum C."/>
            <person name="Puiu D."/>
            <person name="Romero-Severson J."/>
            <person name="Severson D.W."/>
            <person name="Shumway M."/>
            <person name="Sisk P."/>
            <person name="Stolte C."/>
            <person name="Zeng Q."/>
            <person name="Eisenstadt E."/>
            <person name="Fraser-Liggett C."/>
            <person name="Strausberg R."/>
            <person name="Galagan J."/>
            <person name="Birren B."/>
            <person name="Collins F.H."/>
        </authorList>
    </citation>
    <scope>NUCLEOTIDE SEQUENCE [LARGE SCALE GENOMIC DNA]</scope>
    <source>
        <strain evidence="6">JHB</strain>
    </source>
</reference>
<dbReference type="VEuPathDB" id="VectorBase:CQUJHB009517"/>
<dbReference type="CDD" id="cd03784">
    <property type="entry name" value="GT1_Gtf-like"/>
    <property type="match status" value="1"/>
</dbReference>
<dbReference type="PANTHER" id="PTHR48043">
    <property type="entry name" value="EG:EG0003.4 PROTEIN-RELATED"/>
    <property type="match status" value="1"/>
</dbReference>
<keyword evidence="5" id="KW-0812">Transmembrane</keyword>
<evidence type="ECO:0000313" key="6">
    <source>
        <dbReference type="EMBL" id="EDS40042.1"/>
    </source>
</evidence>
<dbReference type="GO" id="GO:0008194">
    <property type="term" value="F:UDP-glycosyltransferase activity"/>
    <property type="evidence" value="ECO:0007669"/>
    <property type="project" value="InterPro"/>
</dbReference>
<dbReference type="InterPro" id="IPR035595">
    <property type="entry name" value="UDP_glycos_trans_CS"/>
</dbReference>